<comment type="caution">
    <text evidence="7">The sequence shown here is derived from an EMBL/GenBank/DDBJ whole genome shotgun (WGS) entry which is preliminary data.</text>
</comment>
<dbReference type="EMBL" id="BAAARE010000006">
    <property type="protein sequence ID" value="GAA2479899.1"/>
    <property type="molecule type" value="Genomic_DNA"/>
</dbReference>
<evidence type="ECO:0000313" key="8">
    <source>
        <dbReference type="Proteomes" id="UP001500730"/>
    </source>
</evidence>
<feature type="compositionally biased region" description="Low complexity" evidence="5">
    <location>
        <begin position="164"/>
        <end position="178"/>
    </location>
</feature>
<evidence type="ECO:0000256" key="4">
    <source>
        <dbReference type="ARBA" id="ARBA00023136"/>
    </source>
</evidence>
<dbReference type="InterPro" id="IPR010652">
    <property type="entry name" value="DUF1232"/>
</dbReference>
<dbReference type="Proteomes" id="UP001500730">
    <property type="component" value="Unassembled WGS sequence"/>
</dbReference>
<evidence type="ECO:0000256" key="5">
    <source>
        <dbReference type="SAM" id="MobiDB-lite"/>
    </source>
</evidence>
<evidence type="ECO:0000259" key="6">
    <source>
        <dbReference type="Pfam" id="PF06803"/>
    </source>
</evidence>
<feature type="compositionally biased region" description="Low complexity" evidence="5">
    <location>
        <begin position="122"/>
        <end position="131"/>
    </location>
</feature>
<sequence>MKTASRIKLAATVASVVRASTRPGAPSLPERVQAVPRLVRCTLERTYAGTSLKRLGLVAGAVAYVASPVDLVPEAFLPVVGAADDAVVISWAVTAFFEETDRFLAWEAGQGLRRSGAFQPSPGTAPAAPGGAAQGRGGADPAGADGLRRDRDETGAAAPRRLLGGVARVSSGGSRPRPTAGATGGRTSPDPAARKSAGPGTGERSRLPEGARQAATDYVLESVRKRLER</sequence>
<protein>
    <recommendedName>
        <fullName evidence="6">DUF1232 domain-containing protein</fullName>
    </recommendedName>
</protein>
<keyword evidence="4" id="KW-0472">Membrane</keyword>
<name>A0ABN3L9C8_9MICO</name>
<gene>
    <name evidence="7" type="ORF">GCM10009858_16900</name>
</gene>
<proteinExistence type="predicted"/>
<feature type="domain" description="DUF1232" evidence="6">
    <location>
        <begin position="56"/>
        <end position="91"/>
    </location>
</feature>
<keyword evidence="2" id="KW-0812">Transmembrane</keyword>
<evidence type="ECO:0000256" key="3">
    <source>
        <dbReference type="ARBA" id="ARBA00022989"/>
    </source>
</evidence>
<comment type="subcellular location">
    <subcellularLocation>
        <location evidence="1">Endomembrane system</location>
        <topology evidence="1">Multi-pass membrane protein</topology>
    </subcellularLocation>
</comment>
<dbReference type="Pfam" id="PF06803">
    <property type="entry name" value="DUF1232"/>
    <property type="match status" value="1"/>
</dbReference>
<keyword evidence="3" id="KW-1133">Transmembrane helix</keyword>
<feature type="region of interest" description="Disordered" evidence="5">
    <location>
        <begin position="114"/>
        <end position="229"/>
    </location>
</feature>
<evidence type="ECO:0000256" key="1">
    <source>
        <dbReference type="ARBA" id="ARBA00004127"/>
    </source>
</evidence>
<organism evidence="7 8">
    <name type="scientific">Terrabacter carboxydivorans</name>
    <dbReference type="NCBI Taxonomy" id="619730"/>
    <lineage>
        <taxon>Bacteria</taxon>
        <taxon>Bacillati</taxon>
        <taxon>Actinomycetota</taxon>
        <taxon>Actinomycetes</taxon>
        <taxon>Micrococcales</taxon>
        <taxon>Intrasporangiaceae</taxon>
        <taxon>Terrabacter</taxon>
    </lineage>
</organism>
<evidence type="ECO:0000313" key="7">
    <source>
        <dbReference type="EMBL" id="GAA2479899.1"/>
    </source>
</evidence>
<evidence type="ECO:0000256" key="2">
    <source>
        <dbReference type="ARBA" id="ARBA00022692"/>
    </source>
</evidence>
<accession>A0ABN3L9C8</accession>
<dbReference type="RefSeq" id="WP_344254404.1">
    <property type="nucleotide sequence ID" value="NZ_BAAARE010000006.1"/>
</dbReference>
<keyword evidence="8" id="KW-1185">Reference proteome</keyword>
<reference evidence="7 8" key="1">
    <citation type="journal article" date="2019" name="Int. J. Syst. Evol. Microbiol.">
        <title>The Global Catalogue of Microorganisms (GCM) 10K type strain sequencing project: providing services to taxonomists for standard genome sequencing and annotation.</title>
        <authorList>
            <consortium name="The Broad Institute Genomics Platform"/>
            <consortium name="The Broad Institute Genome Sequencing Center for Infectious Disease"/>
            <person name="Wu L."/>
            <person name="Ma J."/>
        </authorList>
    </citation>
    <scope>NUCLEOTIDE SEQUENCE [LARGE SCALE GENOMIC DNA]</scope>
    <source>
        <strain evidence="7 8">JCM 16259</strain>
    </source>
</reference>